<keyword evidence="3 8" id="KW-0812">Transmembrane</keyword>
<dbReference type="Pfam" id="PF03023">
    <property type="entry name" value="MurJ"/>
    <property type="match status" value="1"/>
</dbReference>
<evidence type="ECO:0000256" key="2">
    <source>
        <dbReference type="ARBA" id="ARBA00022475"/>
    </source>
</evidence>
<keyword evidence="4" id="KW-0133">Cell shape</keyword>
<protein>
    <submittedName>
        <fullName evidence="9">Putative peptidoglycan biosynthesis protein MurJ</fullName>
    </submittedName>
</protein>
<feature type="transmembrane region" description="Helical" evidence="8">
    <location>
        <begin position="387"/>
        <end position="408"/>
    </location>
</feature>
<feature type="transmembrane region" description="Helical" evidence="8">
    <location>
        <begin position="132"/>
        <end position="153"/>
    </location>
</feature>
<feature type="transmembrane region" description="Helical" evidence="8">
    <location>
        <begin position="484"/>
        <end position="507"/>
    </location>
</feature>
<feature type="transmembrane region" description="Helical" evidence="8">
    <location>
        <begin position="201"/>
        <end position="221"/>
    </location>
</feature>
<evidence type="ECO:0000256" key="3">
    <source>
        <dbReference type="ARBA" id="ARBA00022692"/>
    </source>
</evidence>
<dbReference type="RefSeq" id="WP_070808033.1">
    <property type="nucleotide sequence ID" value="NZ_LNIZ01000001.1"/>
</dbReference>
<dbReference type="PATRIC" id="fig|59561.3.peg.398"/>
<feature type="transmembrane region" description="Helical" evidence="8">
    <location>
        <begin position="160"/>
        <end position="181"/>
    </location>
</feature>
<evidence type="ECO:0000256" key="4">
    <source>
        <dbReference type="ARBA" id="ARBA00022960"/>
    </source>
</evidence>
<feature type="transmembrane region" description="Helical" evidence="8">
    <location>
        <begin position="55"/>
        <end position="77"/>
    </location>
</feature>
<evidence type="ECO:0000256" key="5">
    <source>
        <dbReference type="ARBA" id="ARBA00022984"/>
    </source>
</evidence>
<feature type="transmembrane region" description="Helical" evidence="8">
    <location>
        <begin position="242"/>
        <end position="266"/>
    </location>
</feature>
<dbReference type="GO" id="GO:0008360">
    <property type="term" value="P:regulation of cell shape"/>
    <property type="evidence" value="ECO:0007669"/>
    <property type="project" value="UniProtKB-KW"/>
</dbReference>
<keyword evidence="2" id="KW-1003">Cell membrane</keyword>
<dbReference type="GO" id="GO:0009252">
    <property type="term" value="P:peptidoglycan biosynthetic process"/>
    <property type="evidence" value="ECO:0007669"/>
    <property type="project" value="UniProtKB-KW"/>
</dbReference>
<keyword evidence="6 8" id="KW-1133">Transmembrane helix</keyword>
<dbReference type="PRINTS" id="PR01806">
    <property type="entry name" value="VIRFACTRMVIN"/>
</dbReference>
<feature type="transmembrane region" description="Helical" evidence="8">
    <location>
        <begin position="278"/>
        <end position="301"/>
    </location>
</feature>
<keyword evidence="10" id="KW-1185">Reference proteome</keyword>
<comment type="subcellular location">
    <subcellularLocation>
        <location evidence="1">Cell membrane</location>
        <topology evidence="1">Multi-pass membrane protein</topology>
    </subcellularLocation>
</comment>
<keyword evidence="7 8" id="KW-0472">Membrane</keyword>
<evidence type="ECO:0000256" key="7">
    <source>
        <dbReference type="ARBA" id="ARBA00023136"/>
    </source>
</evidence>
<dbReference type="GO" id="GO:0034204">
    <property type="term" value="P:lipid translocation"/>
    <property type="evidence" value="ECO:0007669"/>
    <property type="project" value="TreeGrafter"/>
</dbReference>
<feature type="transmembrane region" description="Helical" evidence="8">
    <location>
        <begin position="451"/>
        <end position="472"/>
    </location>
</feature>
<sequence length="517" mass="52647">MMRSGRALAGAAGLVAALTLFSRVFGLLRKLSQSWALSDSAIATAYDTANTVPNVLFEVAAGGALAGAVIPILSRFVTRGDKRLVGQTASALATWILSVGTGVAVVVALLAGPLTALLLPQADPATQHLAALLLRVFAVQVPLYGLSVVATGVLHSHDRFFWPALSPLLSSLSVTAMFLLYATRVPAFADPGELTGADVALLAWGTTLGVVLFSLPQLAVAGRYVRLRPTFTFPSGVGRETLRLGAAGLGALAAQQIAIIAIMLSANHSGDSGTYAAFNYAYAIFMVPYAVLAVPIATVTFPRISAAMGDQLQRLVAQSTRLVLAMGIVCAALLIVLARPAKIVLEVGRDIAGLDAAMRSMAVGLIGFSLLYHGVRVLYARGEARRVILANSVGWGAVVVCLAIMHAAGMGGRTGMLTGIGIAMSVGLTVGGVAVLAMIRASLGPQALAGIARSLLLAPVVALAGAGAWALVDWVLAGSSSIPAALGAACAGGVVIIGASAAALYATDRQALASLTR</sequence>
<evidence type="ECO:0000256" key="1">
    <source>
        <dbReference type="ARBA" id="ARBA00004651"/>
    </source>
</evidence>
<dbReference type="GO" id="GO:0005886">
    <property type="term" value="C:plasma membrane"/>
    <property type="evidence" value="ECO:0007669"/>
    <property type="project" value="UniProtKB-SubCell"/>
</dbReference>
<accession>A0A0W1KMM7</accession>
<dbReference type="PANTHER" id="PTHR47019:SF1">
    <property type="entry name" value="LIPID II FLIPPASE MURJ"/>
    <property type="match status" value="1"/>
</dbReference>
<dbReference type="GO" id="GO:0015648">
    <property type="term" value="F:lipid-linked peptidoglycan transporter activity"/>
    <property type="evidence" value="ECO:0007669"/>
    <property type="project" value="TreeGrafter"/>
</dbReference>
<dbReference type="OrthoDB" id="4350032at2"/>
<feature type="transmembrane region" description="Helical" evidence="8">
    <location>
        <begin position="322"/>
        <end position="341"/>
    </location>
</feature>
<dbReference type="STRING" id="59561.AQZ59_00404"/>
<reference evidence="9 10" key="1">
    <citation type="submission" date="2015-11" db="EMBL/GenBank/DDBJ databases">
        <title>Draft Genome Sequence of the Type Strain Trueperella bernardiae LCDC 89-0504T, Isolated from Blood Culture.</title>
        <authorList>
            <person name="Bernier A.-M."/>
            <person name="Bernard K."/>
        </authorList>
    </citation>
    <scope>NUCLEOTIDE SEQUENCE [LARGE SCALE GENOMIC DNA]</scope>
    <source>
        <strain evidence="9 10">LCDC 89-0504</strain>
    </source>
</reference>
<dbReference type="AlphaFoldDB" id="A0A0W1KMM7"/>
<evidence type="ECO:0000313" key="10">
    <source>
        <dbReference type="Proteomes" id="UP000054404"/>
    </source>
</evidence>
<organism evidence="9 10">
    <name type="scientific">Trueperella bernardiae</name>
    <dbReference type="NCBI Taxonomy" id="59561"/>
    <lineage>
        <taxon>Bacteria</taxon>
        <taxon>Bacillati</taxon>
        <taxon>Actinomycetota</taxon>
        <taxon>Actinomycetes</taxon>
        <taxon>Actinomycetales</taxon>
        <taxon>Actinomycetaceae</taxon>
        <taxon>Trueperella</taxon>
    </lineage>
</organism>
<proteinExistence type="predicted"/>
<evidence type="ECO:0000256" key="8">
    <source>
        <dbReference type="SAM" id="Phobius"/>
    </source>
</evidence>
<feature type="transmembrane region" description="Helical" evidence="8">
    <location>
        <begin position="420"/>
        <end position="439"/>
    </location>
</feature>
<dbReference type="EMBL" id="LNIZ01000001">
    <property type="protein sequence ID" value="KTF05094.1"/>
    <property type="molecule type" value="Genomic_DNA"/>
</dbReference>
<evidence type="ECO:0000313" key="9">
    <source>
        <dbReference type="EMBL" id="KTF05094.1"/>
    </source>
</evidence>
<gene>
    <name evidence="9" type="primary">murJ</name>
    <name evidence="9" type="ORF">AQZ59_00404</name>
</gene>
<name>A0A0W1KMM7_9ACTO</name>
<dbReference type="InterPro" id="IPR051050">
    <property type="entry name" value="Lipid_II_flippase_MurJ/MviN"/>
</dbReference>
<evidence type="ECO:0000256" key="6">
    <source>
        <dbReference type="ARBA" id="ARBA00022989"/>
    </source>
</evidence>
<dbReference type="PANTHER" id="PTHR47019">
    <property type="entry name" value="LIPID II FLIPPASE MURJ"/>
    <property type="match status" value="1"/>
</dbReference>
<dbReference type="InterPro" id="IPR004268">
    <property type="entry name" value="MurJ"/>
</dbReference>
<dbReference type="Proteomes" id="UP000054404">
    <property type="component" value="Unassembled WGS sequence"/>
</dbReference>
<feature type="transmembrane region" description="Helical" evidence="8">
    <location>
        <begin position="356"/>
        <end position="375"/>
    </location>
</feature>
<keyword evidence="5" id="KW-0573">Peptidoglycan synthesis</keyword>
<comment type="caution">
    <text evidence="9">The sequence shown here is derived from an EMBL/GenBank/DDBJ whole genome shotgun (WGS) entry which is preliminary data.</text>
</comment>
<feature type="transmembrane region" description="Helical" evidence="8">
    <location>
        <begin position="89"/>
        <end position="112"/>
    </location>
</feature>